<dbReference type="InterPro" id="IPR020084">
    <property type="entry name" value="NUDIX_hydrolase_CS"/>
</dbReference>
<dbReference type="PROSITE" id="PS51462">
    <property type="entry name" value="NUDIX"/>
    <property type="match status" value="1"/>
</dbReference>
<dbReference type="AlphaFoldDB" id="A0A0U2MWY4"/>
<dbReference type="PANTHER" id="PTHR43046">
    <property type="entry name" value="GDP-MANNOSE MANNOSYL HYDROLASE"/>
    <property type="match status" value="1"/>
</dbReference>
<proteinExistence type="predicted"/>
<keyword evidence="2 4" id="KW-0378">Hydrolase</keyword>
<evidence type="ECO:0000256" key="1">
    <source>
        <dbReference type="ARBA" id="ARBA00001946"/>
    </source>
</evidence>
<dbReference type="InterPro" id="IPR015797">
    <property type="entry name" value="NUDIX_hydrolase-like_dom_sf"/>
</dbReference>
<keyword evidence="5" id="KW-1185">Reference proteome</keyword>
<name>A0A0U2MWY4_9ENTE</name>
<dbReference type="InterPro" id="IPR000086">
    <property type="entry name" value="NUDIX_hydrolase_dom"/>
</dbReference>
<evidence type="ECO:0000313" key="4">
    <source>
        <dbReference type="EMBL" id="ALS37171.1"/>
    </source>
</evidence>
<reference evidence="5" key="1">
    <citation type="submission" date="2015-12" db="EMBL/GenBank/DDBJ databases">
        <authorList>
            <person name="Lauer A."/>
            <person name="Humrighouse B."/>
            <person name="Loparev V."/>
            <person name="Shewmaker P.L."/>
            <person name="Whitney A.M."/>
            <person name="McLaughlin R.W."/>
        </authorList>
    </citation>
    <scope>NUCLEOTIDE SEQUENCE [LARGE SCALE GENOMIC DNA]</scope>
    <source>
        <strain evidence="5">LMG 26678</strain>
    </source>
</reference>
<comment type="cofactor">
    <cofactor evidence="1">
        <name>Mg(2+)</name>
        <dbReference type="ChEBI" id="CHEBI:18420"/>
    </cofactor>
</comment>
<dbReference type="KEGG" id="erx:ATZ35_08365"/>
<dbReference type="CDD" id="cd04684">
    <property type="entry name" value="NUDIX_Hydrolase"/>
    <property type="match status" value="1"/>
</dbReference>
<dbReference type="PROSITE" id="PS00893">
    <property type="entry name" value="NUDIX_BOX"/>
    <property type="match status" value="1"/>
</dbReference>
<dbReference type="GO" id="GO:0016787">
    <property type="term" value="F:hydrolase activity"/>
    <property type="evidence" value="ECO:0007669"/>
    <property type="project" value="UniProtKB-KW"/>
</dbReference>
<evidence type="ECO:0000256" key="2">
    <source>
        <dbReference type="ARBA" id="ARBA00022801"/>
    </source>
</evidence>
<feature type="domain" description="Nudix hydrolase" evidence="3">
    <location>
        <begin position="14"/>
        <end position="142"/>
    </location>
</feature>
<sequence>MESFGKRNNSLTYSHRVGAYAVIQNQNGEYLVVQSSDKYLFLVGGGIENGEAPIEALKREALEEIGFNLSIGEFIGKAEKHWVSPQYPDLSQHNIGYFYACTLAKKVAEPLETEPMRWVSLETIEKKLFHEHHLYMLKKTLD</sequence>
<dbReference type="SUPFAM" id="SSF55811">
    <property type="entry name" value="Nudix"/>
    <property type="match status" value="1"/>
</dbReference>
<accession>A0A0U2MWY4</accession>
<dbReference type="STRING" id="118060.ATZ35_08365"/>
<evidence type="ECO:0000259" key="3">
    <source>
        <dbReference type="PROSITE" id="PS51462"/>
    </source>
</evidence>
<dbReference type="RefSeq" id="WP_208930368.1">
    <property type="nucleotide sequence ID" value="NZ_CP013655.1"/>
</dbReference>
<dbReference type="Proteomes" id="UP000067523">
    <property type="component" value="Chromosome"/>
</dbReference>
<dbReference type="EMBL" id="CP013655">
    <property type="protein sequence ID" value="ALS37171.1"/>
    <property type="molecule type" value="Genomic_DNA"/>
</dbReference>
<dbReference type="PANTHER" id="PTHR43046:SF14">
    <property type="entry name" value="MUTT_NUDIX FAMILY PROTEIN"/>
    <property type="match status" value="1"/>
</dbReference>
<dbReference type="Pfam" id="PF00293">
    <property type="entry name" value="NUDIX"/>
    <property type="match status" value="1"/>
</dbReference>
<gene>
    <name evidence="4" type="ORF">ATZ35_08365</name>
</gene>
<dbReference type="Gene3D" id="3.90.79.10">
    <property type="entry name" value="Nucleoside Triphosphate Pyrophosphohydrolase"/>
    <property type="match status" value="1"/>
</dbReference>
<evidence type="ECO:0000313" key="5">
    <source>
        <dbReference type="Proteomes" id="UP000067523"/>
    </source>
</evidence>
<protein>
    <submittedName>
        <fullName evidence="4">NTP pyrophosphohydrolase</fullName>
    </submittedName>
</protein>
<organism evidence="4 5">
    <name type="scientific">Enterococcus rotai</name>
    <dbReference type="NCBI Taxonomy" id="118060"/>
    <lineage>
        <taxon>Bacteria</taxon>
        <taxon>Bacillati</taxon>
        <taxon>Bacillota</taxon>
        <taxon>Bacilli</taxon>
        <taxon>Lactobacillales</taxon>
        <taxon>Enterococcaceae</taxon>
        <taxon>Enterococcus</taxon>
    </lineage>
</organism>